<name>G7UUC2_PSEUP</name>
<evidence type="ECO:0000313" key="2">
    <source>
        <dbReference type="EMBL" id="AER55011.1"/>
    </source>
</evidence>
<accession>G7UUC2</accession>
<evidence type="ECO:0000256" key="1">
    <source>
        <dbReference type="SAM" id="MobiDB-lite"/>
    </source>
</evidence>
<organism evidence="2 3">
    <name type="scientific">Pseudoxanthomonas spadix (strain BD-a59)</name>
    <dbReference type="NCBI Taxonomy" id="1045855"/>
    <lineage>
        <taxon>Bacteria</taxon>
        <taxon>Pseudomonadati</taxon>
        <taxon>Pseudomonadota</taxon>
        <taxon>Gammaproteobacteria</taxon>
        <taxon>Lysobacterales</taxon>
        <taxon>Lysobacteraceae</taxon>
        <taxon>Pseudoxanthomonas</taxon>
    </lineage>
</organism>
<dbReference type="Pfam" id="PF18856">
    <property type="entry name" value="baeRF_family12"/>
    <property type="match status" value="1"/>
</dbReference>
<keyword evidence="3" id="KW-1185">Reference proteome</keyword>
<reference evidence="2 3" key="1">
    <citation type="journal article" date="2012" name="J. Bacteriol.">
        <title>Complete Genome Sequence of the BTEX-Degrading Bacterium Pseudoxanthomonas spadix BD-a59.</title>
        <authorList>
            <person name="Lee S.H."/>
            <person name="Jin H.M."/>
            <person name="Lee H.J."/>
            <person name="Kim J.M."/>
            <person name="Jeon C.O."/>
        </authorList>
    </citation>
    <scope>NUCLEOTIDE SEQUENCE [LARGE SCALE GENOMIC DNA]</scope>
    <source>
        <strain evidence="2 3">BD-a59</strain>
    </source>
</reference>
<dbReference type="InterPro" id="IPR041374">
    <property type="entry name" value="BaeRF_family12"/>
</dbReference>
<dbReference type="RefSeq" id="WP_014159189.1">
    <property type="nucleotide sequence ID" value="NC_016147.2"/>
</dbReference>
<dbReference type="OrthoDB" id="9812459at2"/>
<gene>
    <name evidence="2" type="ordered locus">DSC_01790</name>
</gene>
<proteinExistence type="predicted"/>
<dbReference type="STRING" id="1045855.DSC_01790"/>
<dbReference type="AlphaFoldDB" id="G7UUC2"/>
<dbReference type="eggNOG" id="COG5622">
    <property type="taxonomic scope" value="Bacteria"/>
</dbReference>
<evidence type="ECO:0000313" key="3">
    <source>
        <dbReference type="Proteomes" id="UP000005870"/>
    </source>
</evidence>
<dbReference type="HOGENOM" id="CLU_105864_3_0_6"/>
<dbReference type="EMBL" id="CP003093">
    <property type="protein sequence ID" value="AER55011.1"/>
    <property type="molecule type" value="Genomic_DNA"/>
</dbReference>
<feature type="region of interest" description="Disordered" evidence="1">
    <location>
        <begin position="41"/>
        <end position="61"/>
    </location>
</feature>
<dbReference type="Proteomes" id="UP000005870">
    <property type="component" value="Chromosome"/>
</dbReference>
<sequence>MSKLIPQGTLVVVADGGSARVFTNVGTDYKLALKQEAWLEGQNLDDEGPSGSMPRDSSQAQLDEATFAKQLAGALNAGALNNRYSHLVLVADPRTLGHVRPLLHKATLDRLLADVAKDLTNMPLEDIQHALS</sequence>
<protein>
    <submittedName>
        <fullName evidence="2">Attachment-like protein</fullName>
    </submittedName>
</protein>
<dbReference type="KEGG" id="psd:DSC_01790"/>